<evidence type="ECO:0000256" key="4">
    <source>
        <dbReference type="ARBA" id="ARBA00022989"/>
    </source>
</evidence>
<evidence type="ECO:0000259" key="7">
    <source>
        <dbReference type="Pfam" id="PF02687"/>
    </source>
</evidence>
<keyword evidence="2" id="KW-1003">Cell membrane</keyword>
<feature type="domain" description="ABC3 transporter permease C-terminal" evidence="7">
    <location>
        <begin position="1325"/>
        <end position="1437"/>
    </location>
</feature>
<evidence type="ECO:0000256" key="5">
    <source>
        <dbReference type="ARBA" id="ARBA00023136"/>
    </source>
</evidence>
<dbReference type="EMBL" id="PHNE01000005">
    <property type="protein sequence ID" value="PPE04320.1"/>
    <property type="molecule type" value="Genomic_DNA"/>
</dbReference>
<dbReference type="RefSeq" id="WP_028127023.1">
    <property type="nucleotide sequence ID" value="NZ_PHNE01000005.1"/>
</dbReference>
<dbReference type="Pfam" id="PF02687">
    <property type="entry name" value="FtsX"/>
    <property type="match status" value="2"/>
</dbReference>
<organism evidence="8 9">
    <name type="scientific">Williamsoniiplasma lucivorax</name>
    <dbReference type="NCBI Taxonomy" id="209274"/>
    <lineage>
        <taxon>Bacteria</taxon>
        <taxon>Bacillati</taxon>
        <taxon>Mycoplasmatota</taxon>
        <taxon>Mollicutes</taxon>
        <taxon>Entomoplasmatales</taxon>
        <taxon>Williamsoniiplasma</taxon>
    </lineage>
</organism>
<protein>
    <recommendedName>
        <fullName evidence="7">ABC3 transporter permease C-terminal domain-containing protein</fullName>
    </recommendedName>
</protein>
<keyword evidence="3 6" id="KW-0812">Transmembrane</keyword>
<dbReference type="InterPro" id="IPR003838">
    <property type="entry name" value="ABC3_permease_C"/>
</dbReference>
<dbReference type="STRING" id="1399797.GCA_000518285_01941"/>
<reference evidence="8 9" key="1">
    <citation type="submission" date="2017-11" db="EMBL/GenBank/DDBJ databases">
        <title>Genome sequence of Entomoplasma lucivorax PIPN-2 (ATCC 49196).</title>
        <authorList>
            <person name="Lo W.-S."/>
            <person name="Gasparich G.E."/>
            <person name="Kuo C.-H."/>
        </authorList>
    </citation>
    <scope>NUCLEOTIDE SEQUENCE [LARGE SCALE GENOMIC DNA]</scope>
    <source>
        <strain evidence="8 9">PIPN-2</strain>
    </source>
</reference>
<feature type="transmembrane region" description="Helical" evidence="6">
    <location>
        <begin position="1413"/>
        <end position="1435"/>
    </location>
</feature>
<keyword evidence="5 6" id="KW-0472">Membrane</keyword>
<feature type="transmembrane region" description="Helical" evidence="6">
    <location>
        <begin position="1366"/>
        <end position="1393"/>
    </location>
</feature>
<evidence type="ECO:0000256" key="1">
    <source>
        <dbReference type="ARBA" id="ARBA00004651"/>
    </source>
</evidence>
<dbReference type="Proteomes" id="UP000237865">
    <property type="component" value="Unassembled WGS sequence"/>
</dbReference>
<name>A0A2S5RAK1_9MOLU</name>
<evidence type="ECO:0000256" key="6">
    <source>
        <dbReference type="SAM" id="Phobius"/>
    </source>
</evidence>
<evidence type="ECO:0000313" key="9">
    <source>
        <dbReference type="Proteomes" id="UP000237865"/>
    </source>
</evidence>
<feature type="domain" description="ABC3 transporter permease C-terminal" evidence="7">
    <location>
        <begin position="591"/>
        <end position="710"/>
    </location>
</feature>
<proteinExistence type="predicted"/>
<accession>A0A2S5RAK1</accession>
<evidence type="ECO:0000256" key="2">
    <source>
        <dbReference type="ARBA" id="ARBA00022475"/>
    </source>
</evidence>
<dbReference type="GO" id="GO:0005886">
    <property type="term" value="C:plasma membrane"/>
    <property type="evidence" value="ECO:0007669"/>
    <property type="project" value="UniProtKB-SubCell"/>
</dbReference>
<feature type="transmembrane region" description="Helical" evidence="6">
    <location>
        <begin position="20"/>
        <end position="42"/>
    </location>
</feature>
<keyword evidence="4 6" id="KW-1133">Transmembrane helix</keyword>
<feature type="transmembrane region" description="Helical" evidence="6">
    <location>
        <begin position="636"/>
        <end position="662"/>
    </location>
</feature>
<feature type="transmembrane region" description="Helical" evidence="6">
    <location>
        <begin position="754"/>
        <end position="778"/>
    </location>
</feature>
<feature type="transmembrane region" description="Helical" evidence="6">
    <location>
        <begin position="682"/>
        <end position="704"/>
    </location>
</feature>
<comment type="subcellular location">
    <subcellularLocation>
        <location evidence="1">Cell membrane</location>
        <topology evidence="1">Multi-pass membrane protein</topology>
    </subcellularLocation>
</comment>
<sequence>MLLFKNGLKRLLKDYLQFFIYLILITITVVLTSTLGIVSVNLNNINHQINQNYEKHDFSFRYTSSGYPSNDTQTFTPWFSFNTELVGNQKLGFFPTLTFGDAQSDAVLLKYKFQIDDNAYRSSMFEYGNKQHFNFHFGDTESDSTKKEDFAPQGDDRVLAFTEAQKIAVVKSGRFGDFYQFNFNSKYFKNSLIGNLYSKNHHFQGELNAQQTKTVLDIFEYMFALNNSALTYSIKQQLVEVYQNSANQSDTEPWLAVEDFINQPRGDDIVRRVGRIGRIDPKGGQYAFVENHNLYDIFKLTSETNEHNLYKNYASFNIKKHDATTMMETGLNNFGYSINKNKYTQRHWFNAYFNLLGDLSNFKVRTTNETVMWDANGRKFRYISSFYNQMQADGQKFDVKFYNEDLYSFFAKHNGDDLFTENSFMVSNGYAKFNNWKIGKGYAIFPESKTQYRLDATGTDTLNVYPIIYEDEILTNQENEAIFYISDTLFSKQFNGQNGIDPSKFQDVSRAYLTYNLKNKQNLIHDKNIFATFLADNVLQLGEVAKTLNTQQLNENLIITKIQEYAKTPLLNFRSSLFPAIISKFILIAVILTIIFIAALSFVIYTIFKKVINNERGQIGNLKALGVSNFKILSNYIAYMLIPVIFLTLIGWGISLAIQPIFMNTFERYFNIPHVFNIDWKVFLIELFGLIGIVVGMVFITSYFKVKQSPITLLSPAKATHPNLFLKKIFSKIPVVSFNAKLKLVILSSSWKDLLVFFSVLFVASLVITFSASIPSILNSMSNEFYRNIQYNNNYSYINTVANNPLTRYSFYAHESNPKNSNLQASIFNVHLPDTSKTNTYVSFIAPKDLAYWQKNDGQQYKQIFEEILFKNFLTFKGGLISVGVMDQVLGYATQVSNSARDFVQKKFDQLTSKIFPILLGQKPIEEEPGKHYKDHIKYISNNLLPSATKELWDRDENEFLNFSFNFSSIPVNPNEDEMFTKIEGSINNADQTKIVGFGVDPNHPNPRLKLQNRSKIAYNPSLDYIPVLINRKLALQNLKVGDSFTLQMDNQKLAFLNRNKEVEVISPTAWKYDLGNGTNTVNLYDLDLSKMTYDHRGDGSNNFYYFDYQTQTYRPYYNLKNVYLDIDLQQFDQELLAKVNEQYRVYALLNQDVAKLNQTRIYPFDILKYEADGATEITQDSLLSGTNNWMNLALQNNLLTNKLVNQNSSKKLKIVGLEDLYDGDKIYLDQLYANELLGITQSINQVQQLADGQRINLWSNAKMSNNDKISDQLQRIILQSMQGNNATAGFAKYFKTGIGFTEYIDINKIAMQNLISATLVFAAIIIPIFMITGIITIYLITDIFIRRYRNFMNYMRIQGYTMREFHSLLLWIFSPVAILASALGMVTIWLLIKYTIPIALVKVKIALPLIVNPWLFVGVFFVSLLIFIIAYIVIMQGVKKTKLNTLTGNS</sequence>
<evidence type="ECO:0000256" key="3">
    <source>
        <dbReference type="ARBA" id="ARBA00022692"/>
    </source>
</evidence>
<keyword evidence="9" id="KW-1185">Reference proteome</keyword>
<gene>
    <name evidence="8" type="ORF">ELUCI_v1c08410</name>
</gene>
<feature type="transmembrane region" description="Helical" evidence="6">
    <location>
        <begin position="1320"/>
        <end position="1346"/>
    </location>
</feature>
<comment type="caution">
    <text evidence="8">The sequence shown here is derived from an EMBL/GenBank/DDBJ whole genome shotgun (WGS) entry which is preliminary data.</text>
</comment>
<evidence type="ECO:0000313" key="8">
    <source>
        <dbReference type="EMBL" id="PPE04320.1"/>
    </source>
</evidence>
<feature type="transmembrane region" description="Helical" evidence="6">
    <location>
        <begin position="585"/>
        <end position="608"/>
    </location>
</feature>